<evidence type="ECO:0000313" key="1">
    <source>
        <dbReference type="EMBL" id="KDR20542.1"/>
    </source>
</evidence>
<evidence type="ECO:0000313" key="2">
    <source>
        <dbReference type="Proteomes" id="UP000027135"/>
    </source>
</evidence>
<organism evidence="1 2">
    <name type="scientific">Zootermopsis nevadensis</name>
    <name type="common">Dampwood termite</name>
    <dbReference type="NCBI Taxonomy" id="136037"/>
    <lineage>
        <taxon>Eukaryota</taxon>
        <taxon>Metazoa</taxon>
        <taxon>Ecdysozoa</taxon>
        <taxon>Arthropoda</taxon>
        <taxon>Hexapoda</taxon>
        <taxon>Insecta</taxon>
        <taxon>Pterygota</taxon>
        <taxon>Neoptera</taxon>
        <taxon>Polyneoptera</taxon>
        <taxon>Dictyoptera</taxon>
        <taxon>Blattodea</taxon>
        <taxon>Blattoidea</taxon>
        <taxon>Termitoidae</taxon>
        <taxon>Termopsidae</taxon>
        <taxon>Zootermopsis</taxon>
    </lineage>
</organism>
<accession>A0A067RCE5</accession>
<gene>
    <name evidence="1" type="ORF">L798_04993</name>
</gene>
<keyword evidence="2" id="KW-1185">Reference proteome</keyword>
<dbReference type="AlphaFoldDB" id="A0A067RCE5"/>
<proteinExistence type="predicted"/>
<protein>
    <submittedName>
        <fullName evidence="1">Uncharacterized protein</fullName>
    </submittedName>
</protein>
<name>A0A067RCE5_ZOONE</name>
<sequence>MPLRPRKQWIDDVEEDVRTMGVRGWRRIVNDRTEWKKLVEQAKTHIATHKATRRNAIKRLAVESHLFPALLRKNTEFRLNLLPPLALVIKRKELATQYFSQELN</sequence>
<reference evidence="1 2" key="1">
    <citation type="journal article" date="2014" name="Nat. Commun.">
        <title>Molecular traces of alternative social organization in a termite genome.</title>
        <authorList>
            <person name="Terrapon N."/>
            <person name="Li C."/>
            <person name="Robertson H.M."/>
            <person name="Ji L."/>
            <person name="Meng X."/>
            <person name="Booth W."/>
            <person name="Chen Z."/>
            <person name="Childers C.P."/>
            <person name="Glastad K.M."/>
            <person name="Gokhale K."/>
            <person name="Gowin J."/>
            <person name="Gronenberg W."/>
            <person name="Hermansen R.A."/>
            <person name="Hu H."/>
            <person name="Hunt B.G."/>
            <person name="Huylmans A.K."/>
            <person name="Khalil S.M."/>
            <person name="Mitchell R.D."/>
            <person name="Munoz-Torres M.C."/>
            <person name="Mustard J.A."/>
            <person name="Pan H."/>
            <person name="Reese J.T."/>
            <person name="Scharf M.E."/>
            <person name="Sun F."/>
            <person name="Vogel H."/>
            <person name="Xiao J."/>
            <person name="Yang W."/>
            <person name="Yang Z."/>
            <person name="Yang Z."/>
            <person name="Zhou J."/>
            <person name="Zhu J."/>
            <person name="Brent C.S."/>
            <person name="Elsik C.G."/>
            <person name="Goodisman M.A."/>
            <person name="Liberles D.A."/>
            <person name="Roe R.M."/>
            <person name="Vargo E.L."/>
            <person name="Vilcinskas A."/>
            <person name="Wang J."/>
            <person name="Bornberg-Bauer E."/>
            <person name="Korb J."/>
            <person name="Zhang G."/>
            <person name="Liebig J."/>
        </authorList>
    </citation>
    <scope>NUCLEOTIDE SEQUENCE [LARGE SCALE GENOMIC DNA]</scope>
    <source>
        <tissue evidence="1">Whole organism</tissue>
    </source>
</reference>
<dbReference type="InParanoid" id="A0A067RCE5"/>
<dbReference type="EMBL" id="KK852598">
    <property type="protein sequence ID" value="KDR20542.1"/>
    <property type="molecule type" value="Genomic_DNA"/>
</dbReference>
<dbReference type="Proteomes" id="UP000027135">
    <property type="component" value="Unassembled WGS sequence"/>
</dbReference>